<organism evidence="2 3">
    <name type="scientific">Aplysia californica</name>
    <name type="common">California sea hare</name>
    <dbReference type="NCBI Taxonomy" id="6500"/>
    <lineage>
        <taxon>Eukaryota</taxon>
        <taxon>Metazoa</taxon>
        <taxon>Spiralia</taxon>
        <taxon>Lophotrochozoa</taxon>
        <taxon>Mollusca</taxon>
        <taxon>Gastropoda</taxon>
        <taxon>Heterobranchia</taxon>
        <taxon>Euthyneura</taxon>
        <taxon>Tectipleura</taxon>
        <taxon>Aplysiida</taxon>
        <taxon>Aplysioidea</taxon>
        <taxon>Aplysiidae</taxon>
        <taxon>Aplysia</taxon>
    </lineage>
</organism>
<feature type="compositionally biased region" description="Polar residues" evidence="1">
    <location>
        <begin position="445"/>
        <end position="456"/>
    </location>
</feature>
<protein>
    <submittedName>
        <fullName evidence="3">Uncharacterized protein LOC101855758</fullName>
    </submittedName>
</protein>
<keyword evidence="2" id="KW-1185">Reference proteome</keyword>
<accession>A0ABM0JA61</accession>
<name>A0ABM0JA61_APLCA</name>
<feature type="compositionally biased region" description="Basic and acidic residues" evidence="1">
    <location>
        <begin position="123"/>
        <end position="137"/>
    </location>
</feature>
<evidence type="ECO:0000313" key="2">
    <source>
        <dbReference type="Proteomes" id="UP000694888"/>
    </source>
</evidence>
<evidence type="ECO:0000313" key="3">
    <source>
        <dbReference type="RefSeq" id="XP_005088964.1"/>
    </source>
</evidence>
<dbReference type="Proteomes" id="UP000694888">
    <property type="component" value="Unplaced"/>
</dbReference>
<dbReference type="PANTHER" id="PTHR10773:SF19">
    <property type="match status" value="1"/>
</dbReference>
<reference evidence="3" key="1">
    <citation type="submission" date="2025-08" db="UniProtKB">
        <authorList>
            <consortium name="RefSeq"/>
        </authorList>
    </citation>
    <scope>IDENTIFICATION</scope>
</reference>
<evidence type="ECO:0000256" key="1">
    <source>
        <dbReference type="SAM" id="MobiDB-lite"/>
    </source>
</evidence>
<dbReference type="GeneID" id="101855758"/>
<dbReference type="RefSeq" id="XP_005088964.1">
    <property type="nucleotide sequence ID" value="XM_005088907.2"/>
</dbReference>
<feature type="region of interest" description="Disordered" evidence="1">
    <location>
        <begin position="123"/>
        <end position="169"/>
    </location>
</feature>
<dbReference type="PANTHER" id="PTHR10773">
    <property type="entry name" value="DNA-DIRECTED RNA POLYMERASES I, II, AND III SUBUNIT RPABC2"/>
    <property type="match status" value="1"/>
</dbReference>
<feature type="region of interest" description="Disordered" evidence="1">
    <location>
        <begin position="445"/>
        <end position="469"/>
    </location>
</feature>
<gene>
    <name evidence="3" type="primary">LOC101855758</name>
</gene>
<sequence length="532" mass="61009">MFPVSLLNNSIPLSDQASLEPSGQMYPAPPHSHNMFPTDTLSHPDRLNEWTTNYAISQVLMTMGDPNTCPPYPVSNCTPYNGHAQMEDFSPLNLNFPYKEQTEQQPQLDRRGQVLFPLGEGEKEVTEIQPPHVDRQHASQTSGSRQIDVPASQSKKRERKRTASQAYAERKRCSNTNQCYINSKGTEVLPRVFDSEFDCACSKECMKKVSVEDRENLFSKYWNCGSFEARSAIINYCVSEENVARHYSKSETKRRTKTRRYVISGVEVCQKAFLRTLQINESRVATCLRKVTDPTASVGDQRGKRGKHRLALEERYQAVVEHIHLLSKEPRQGHKRKNLPRLFDSDLECCSRKCLERVSYDERKNLFIKYWECPSFEARSAVIVYCVKEEEVRRHYSKCGSRRRSKTRRYRIAETDVCQKAFLKTLQINESRVATCLRKVKDPSASVSDQRGSRLTQTDHRDSLSGQDKLSQARYTSIFQHINSMSSQADEKSCTDPQALSVQVSNTCQMRGTTENNNQLLHRTGWMGRAGQ</sequence>
<proteinExistence type="predicted"/>